<feature type="compositionally biased region" description="Low complexity" evidence="1">
    <location>
        <begin position="111"/>
        <end position="130"/>
    </location>
</feature>
<feature type="non-terminal residue" evidence="2">
    <location>
        <position position="1"/>
    </location>
</feature>
<reference evidence="2" key="3">
    <citation type="journal article" date="2000" name="Genome Res.">
        <title>RIKEN integrated sequence analysis (RISA) system--384-format sequencing pipeline with 384 multicapillary sequencer.</title>
        <authorList>
            <person name="Shibata K."/>
            <person name="Itoh M."/>
            <person name="Aizawa K."/>
            <person name="Nagaoka S."/>
            <person name="Sasaki N."/>
            <person name="Carninci P."/>
            <person name="Konno H."/>
            <person name="Akiyama J."/>
            <person name="Nishi K."/>
            <person name="Kitsunai T."/>
            <person name="Tashiro H."/>
            <person name="Itoh M."/>
            <person name="Sumi N."/>
            <person name="Ishii Y."/>
            <person name="Nakamura S."/>
            <person name="Hazama M."/>
            <person name="Nishine T."/>
            <person name="Harada A."/>
            <person name="Yamamoto R."/>
            <person name="Matsumoto H."/>
            <person name="Sakaguchi S."/>
            <person name="Ikegami T."/>
            <person name="Kashiwagi K."/>
            <person name="Fujiwake S."/>
            <person name="Inoue K."/>
            <person name="Togawa Y."/>
            <person name="Izawa M."/>
            <person name="Ohara E."/>
            <person name="Watahiki M."/>
            <person name="Yoneda Y."/>
            <person name="Ishikawa T."/>
            <person name="Ozawa K."/>
            <person name="Tanaka T."/>
            <person name="Matsuura S."/>
            <person name="Kawai J."/>
            <person name="Okazaki Y."/>
            <person name="Muramatsu M."/>
            <person name="Inoue Y."/>
            <person name="Kira A."/>
            <person name="Hayashizaki Y."/>
        </authorList>
    </citation>
    <scope>NUCLEOTIDE SEQUENCE</scope>
    <source>
        <strain evidence="2">C57BL/6J</strain>
        <tissue evidence="2">Eyeball</tissue>
    </source>
</reference>
<evidence type="ECO:0000313" key="3">
    <source>
        <dbReference type="MGI" id="MGI:1924478"/>
    </source>
</evidence>
<organism evidence="2">
    <name type="scientific">Mus musculus</name>
    <name type="common">Mouse</name>
    <dbReference type="NCBI Taxonomy" id="10090"/>
    <lineage>
        <taxon>Eukaryota</taxon>
        <taxon>Metazoa</taxon>
        <taxon>Chordata</taxon>
        <taxon>Craniata</taxon>
        <taxon>Vertebrata</taxon>
        <taxon>Euteleostomi</taxon>
        <taxon>Mammalia</taxon>
        <taxon>Eutheria</taxon>
        <taxon>Euarchontoglires</taxon>
        <taxon>Glires</taxon>
        <taxon>Rodentia</taxon>
        <taxon>Myomorpha</taxon>
        <taxon>Muroidea</taxon>
        <taxon>Muridae</taxon>
        <taxon>Murinae</taxon>
        <taxon>Mus</taxon>
        <taxon>Mus</taxon>
    </lineage>
</organism>
<reference evidence="2" key="6">
    <citation type="journal article" date="2002" name="Nature">
        <title>Analysis of the mouse transcriptome based on functional annotation of 60,770 full-length cDNAs.</title>
        <authorList>
            <consortium name="The FANTOM Consortium and the RIKEN Genome Exploration Research Group Phase I and II Team"/>
        </authorList>
    </citation>
    <scope>NUCLEOTIDE SEQUENCE</scope>
    <source>
        <strain evidence="2">C57BL/6J</strain>
        <tissue evidence="2">Eyeball</tissue>
    </source>
</reference>
<dbReference type="AlphaFoldDB" id="Q8BPT4"/>
<dbReference type="MGI" id="MGI:1924478">
    <property type="gene designation" value="Dhrs13os"/>
</dbReference>
<dbReference type="EMBL" id="AK053376">
    <property type="protein sequence ID" value="BAC35369.1"/>
    <property type="molecule type" value="mRNA"/>
</dbReference>
<feature type="compositionally biased region" description="Low complexity" evidence="1">
    <location>
        <begin position="85"/>
        <end position="100"/>
    </location>
</feature>
<evidence type="ECO:0000256" key="1">
    <source>
        <dbReference type="SAM" id="MobiDB-lite"/>
    </source>
</evidence>
<evidence type="ECO:0000313" key="2">
    <source>
        <dbReference type="EMBL" id="BAC35369.1"/>
    </source>
</evidence>
<accession>Q8BPT4</accession>
<protein>
    <submittedName>
        <fullName evidence="2">Uncharacterized protein</fullName>
    </submittedName>
</protein>
<reference evidence="2" key="5">
    <citation type="submission" date="2001-07" db="EMBL/GenBank/DDBJ databases">
        <authorList>
            <person name="Adachi J."/>
            <person name="Aizawa K."/>
            <person name="Akimura T."/>
            <person name="Arakawa T."/>
            <person name="Bono H."/>
            <person name="Carninci P."/>
            <person name="Fukuda S."/>
            <person name="Furuno M."/>
            <person name="Hanagaki T."/>
            <person name="Hara A."/>
            <person name="Hashizume W."/>
            <person name="Hayashida K."/>
            <person name="Hayatsu N."/>
            <person name="Hiramoto K."/>
            <person name="Hiraoka T."/>
            <person name="Hirozane T."/>
            <person name="Hori F."/>
            <person name="Imotani K."/>
            <person name="Ishii Y."/>
            <person name="Itoh M."/>
            <person name="Kagawa I."/>
            <person name="Kasukawa T."/>
            <person name="Katoh H."/>
            <person name="Kawai J."/>
            <person name="Kojima Y."/>
            <person name="Kondo S."/>
            <person name="Konno H."/>
            <person name="Kouda M."/>
            <person name="Koya S."/>
            <person name="Kurihara C."/>
            <person name="Matsuyama T."/>
            <person name="Miyazaki A."/>
            <person name="Murata M."/>
            <person name="Nakamura M."/>
            <person name="Nishi K."/>
            <person name="Nomura K."/>
            <person name="Numazaki R."/>
            <person name="Ohno M."/>
            <person name="Ohsato N."/>
            <person name="Okazaki Y."/>
            <person name="Saito R."/>
            <person name="Saitoh H."/>
            <person name="Sakai C."/>
            <person name="Sakai K."/>
            <person name="Sakazume N."/>
            <person name="Sano H."/>
            <person name="Sasaki D."/>
            <person name="Shibata K."/>
            <person name="Shinagawa A."/>
            <person name="Shiraki T."/>
            <person name="Sogabe Y."/>
            <person name="Tagami M."/>
            <person name="Tagawa A."/>
            <person name="Takahashi F."/>
            <person name="Takaku-Akahira S."/>
            <person name="Takeda Y."/>
            <person name="Tanaka T."/>
            <person name="Tomaru A."/>
            <person name="Toya T."/>
            <person name="Yasunishi A."/>
            <person name="Muramatsu M."/>
            <person name="Hayashizaki Y."/>
        </authorList>
    </citation>
    <scope>NUCLEOTIDE SEQUENCE</scope>
    <source>
        <strain evidence="2">C57BL/6J</strain>
        <tissue evidence="2">Eyeball</tissue>
    </source>
</reference>
<gene>
    <name evidence="3" type="primary">Dhrs13os</name>
    <name evidence="3" type="synonym">A030003K02Rik</name>
</gene>
<dbReference type="AGR" id="MGI:1924478"/>
<reference evidence="2" key="4">
    <citation type="journal article" date="2001" name="Nature">
        <title>Functional annotation of a full-length mouse cDNA collection.</title>
        <authorList>
            <consortium name="The RIKEN Genome Exploration Research Group Phase II Team and the FANTOM Consortium"/>
        </authorList>
    </citation>
    <scope>NUCLEOTIDE SEQUENCE</scope>
    <source>
        <strain evidence="2">C57BL/6J</strain>
        <tissue evidence="2">Eyeball</tissue>
    </source>
</reference>
<reference evidence="2" key="7">
    <citation type="journal article" date="2005" name="Science">
        <title>The Transcriptional Landscape of the Mammalian Genome.</title>
        <authorList>
            <consortium name="The FANTOM Consortium"/>
            <consortium name="Riken Genome Exploration Research Group and Genome Science Group (Genome Network Project Core Group)"/>
        </authorList>
    </citation>
    <scope>NUCLEOTIDE SEQUENCE</scope>
    <source>
        <strain evidence="2">C57BL/6J</strain>
        <tissue evidence="2">Eyeball</tissue>
    </source>
</reference>
<reference evidence="2" key="1">
    <citation type="journal article" date="1999" name="Methods Enzymol.">
        <title>High-efficiency full-length cDNA cloning.</title>
        <authorList>
            <person name="Carninci P."/>
            <person name="Hayashizaki Y."/>
        </authorList>
    </citation>
    <scope>NUCLEOTIDE SEQUENCE</scope>
    <source>
        <strain evidence="2">C57BL/6J</strain>
        <tissue evidence="2">Eyeball</tissue>
    </source>
</reference>
<sequence length="159" mass="16469">GWGRPAPRALPGAPAPALSSFRCRYWRLRAAGGSQLSRSGRGHPPGLPAARSRALTSDHDRAAPKAADAAARRGLHQVVVDKHVGAQQQPGAQQQHLHAGSAPDSRPGLVAPASASRGRRQAGQGCARTRGPCERPLGVRLRALAACLGETPWSPGSAL</sequence>
<reference evidence="2" key="8">
    <citation type="journal article" date="2005" name="Science">
        <title>Antisense Transcription in the Mammalian Transcriptome.</title>
        <authorList>
            <consortium name="RIKEN Genome Exploration Research Group and Genome Science Group (Genome Network Project Core Group) and the FANTOM Consortium"/>
        </authorList>
    </citation>
    <scope>NUCLEOTIDE SEQUENCE</scope>
    <source>
        <strain evidence="2">C57BL/6J</strain>
        <tissue evidence="2">Eyeball</tissue>
    </source>
</reference>
<name>Q8BPT4_MOUSE</name>
<feature type="region of interest" description="Disordered" evidence="1">
    <location>
        <begin position="32"/>
        <end position="133"/>
    </location>
</feature>
<reference evidence="2" key="2">
    <citation type="journal article" date="2000" name="Genome Res.">
        <title>Normalization and subtraction of cap-trapper-selected cDNAs to prepare full-length cDNA libraries for rapid discovery of new genes.</title>
        <authorList>
            <person name="Carninci P."/>
            <person name="Shibata Y."/>
            <person name="Hayatsu N."/>
            <person name="Sugahara Y."/>
            <person name="Shibata K."/>
            <person name="Itoh M."/>
            <person name="Konno H."/>
            <person name="Okazaki Y."/>
            <person name="Muramatsu M."/>
            <person name="Hayashizaki Y."/>
        </authorList>
    </citation>
    <scope>NUCLEOTIDE SEQUENCE</scope>
    <source>
        <strain evidence="2">C57BL/6J</strain>
        <tissue evidence="2">Eyeball</tissue>
    </source>
</reference>
<proteinExistence type="evidence at transcript level"/>